<comment type="cofactor">
    <cofactor evidence="7">
        <name>Mg(2+)</name>
        <dbReference type="ChEBI" id="CHEBI:18420"/>
    </cofactor>
</comment>
<dbReference type="InterPro" id="IPR013546">
    <property type="entry name" value="PII_UdlTrfase/GS_AdlTrfase"/>
</dbReference>
<feature type="domain" description="HD" evidence="9">
    <location>
        <begin position="487"/>
        <end position="608"/>
    </location>
</feature>
<evidence type="ECO:0000256" key="4">
    <source>
        <dbReference type="ARBA" id="ARBA00022801"/>
    </source>
</evidence>
<sequence length="935" mass="102782">MTHPALPASLNALTLRAQLAAAIAKQGWDSPAARATALSHVRAALDRFRDQAVDCLSKSGGGALAAQALSDGMSVSLHALFDSMAAGDLDGSRGVSLCALGGFGAGELAPFSDVDLLLIKPDDGNAATDAFLERVLYALWDIKIDVGGGACRTIDETLEITRENASERTALLSLRYLAGDEAQATALASRFREEVIAGDKTGFVEAKLRERDARIEKAGRSRYTVEPNIKSGKGALRDLQLMRWLAQFLYGADAFERWVGSRLLSVDDVVKYVAADDLLWTIRFHLHALAGGKDERLTFDLQPEIAARMGFEDGEDESAVERFMRAYFRAAMDVGALTRLVCAKLEADAWKSKPRGLARFLPGEDPDETPDLGKFVLRDGRLDFANPTQIADDPVCLIRFFHVASSRRLDLHPEAVARIGRTLHHVDEKFREDPRAARAFFAVLLDSPAPMPVLRLMTEAGLLGRYIPEFGDIVARTQFNMYHHYTVDEHTLQALGILREIEDGLHPLDHPLTTRIMPLIKRRRALHLAVLLHDTGKGAGDQCIEGAIRARTACKRLGLDDTETELVAWLIQTHLLLSDTAQRRDLSDPQTVADFAAAVGTVERLRLLTVLTVVDIRAVGPGVWNGWKGQLIRDLYAATEQVLKSEGAGLERARETLADKARATRDKALPRLARINPAFAEWWAAELNDAYWVSFSEEDRFRHAAFARHVFETGRASAAAVRVDRRRAATEVMIWSPDRERVFADIAAALADMGADVVGATINTTVSGNVFDIFHIQDAAGQPYGREDTPKRDALVDYLRLVATGEFPVRRRRIMPMKHRDAAFRVEPFVSISNELAEHATVIEASGRDRPSLLADLADVIADENLSLTSAQIDGYGERATDVFYVTHLGHKLEDAAVTERLHAGLITVLSASETALDEKAAERGIARARASVLR</sequence>
<evidence type="ECO:0000259" key="9">
    <source>
        <dbReference type="PROSITE" id="PS51831"/>
    </source>
</evidence>
<dbReference type="EC" id="3.1.4.-" evidence="7"/>
<keyword evidence="2 7" id="KW-0548">Nucleotidyltransferase</keyword>
<comment type="catalytic activity">
    <reaction evidence="7">
        <text>[protein-PII]-L-tyrosine + UTP = [protein-PII]-uridylyl-L-tyrosine + diphosphate</text>
        <dbReference type="Rhea" id="RHEA:13673"/>
        <dbReference type="Rhea" id="RHEA-COMP:12147"/>
        <dbReference type="Rhea" id="RHEA-COMP:12148"/>
        <dbReference type="ChEBI" id="CHEBI:33019"/>
        <dbReference type="ChEBI" id="CHEBI:46398"/>
        <dbReference type="ChEBI" id="CHEBI:46858"/>
        <dbReference type="ChEBI" id="CHEBI:90602"/>
        <dbReference type="EC" id="2.7.7.59"/>
    </reaction>
</comment>
<dbReference type="NCBIfam" id="TIGR01693">
    <property type="entry name" value="UTase_glnD"/>
    <property type="match status" value="1"/>
</dbReference>
<dbReference type="SUPFAM" id="SSF81593">
    <property type="entry name" value="Nucleotidyltransferase substrate binding subunit/domain"/>
    <property type="match status" value="1"/>
</dbReference>
<evidence type="ECO:0000256" key="5">
    <source>
        <dbReference type="ARBA" id="ARBA00022842"/>
    </source>
</evidence>
<evidence type="ECO:0000256" key="7">
    <source>
        <dbReference type="HAMAP-Rule" id="MF_00277"/>
    </source>
</evidence>
<dbReference type="CDD" id="cd04900">
    <property type="entry name" value="ACT_UUR-like_1"/>
    <property type="match status" value="1"/>
</dbReference>
<evidence type="ECO:0000256" key="1">
    <source>
        <dbReference type="ARBA" id="ARBA00022679"/>
    </source>
</evidence>
<keyword evidence="3" id="KW-0677">Repeat</keyword>
<feature type="region of interest" description="Uridylyltransferase" evidence="7">
    <location>
        <begin position="1"/>
        <end position="362"/>
    </location>
</feature>
<evidence type="ECO:0000313" key="10">
    <source>
        <dbReference type="EMBL" id="SDM20085.1"/>
    </source>
</evidence>
<dbReference type="SUPFAM" id="SSF81891">
    <property type="entry name" value="Poly A polymerase C-terminal region-like"/>
    <property type="match status" value="1"/>
</dbReference>
<name>A0A1G9RCC3_9PROT</name>
<dbReference type="SUPFAM" id="SSF81301">
    <property type="entry name" value="Nucleotidyltransferase"/>
    <property type="match status" value="1"/>
</dbReference>
<comment type="catalytic activity">
    <reaction evidence="7">
        <text>[protein-PII]-uridylyl-L-tyrosine + H2O = [protein-PII]-L-tyrosine + UMP + H(+)</text>
        <dbReference type="Rhea" id="RHEA:48600"/>
        <dbReference type="Rhea" id="RHEA-COMP:12147"/>
        <dbReference type="Rhea" id="RHEA-COMP:12148"/>
        <dbReference type="ChEBI" id="CHEBI:15377"/>
        <dbReference type="ChEBI" id="CHEBI:15378"/>
        <dbReference type="ChEBI" id="CHEBI:46858"/>
        <dbReference type="ChEBI" id="CHEBI:57865"/>
        <dbReference type="ChEBI" id="CHEBI:90602"/>
    </reaction>
</comment>
<protein>
    <recommendedName>
        <fullName evidence="7">Bifunctional uridylyltransferase/uridylyl-removing enzyme</fullName>
        <shortName evidence="7">UTase/UR</shortName>
    </recommendedName>
    <alternativeName>
        <fullName evidence="7">Bifunctional [protein-PII] modification enzyme</fullName>
    </alternativeName>
    <alternativeName>
        <fullName evidence="7">Bifunctional nitrogen sensor protein</fullName>
    </alternativeName>
    <domain>
        <recommendedName>
            <fullName evidence="7">[Protein-PII] uridylyltransferase</fullName>
            <shortName evidence="7">PII uridylyltransferase</shortName>
            <shortName evidence="7">UTase</shortName>
            <ecNumber evidence="7">2.7.7.59</ecNumber>
        </recommendedName>
    </domain>
    <domain>
        <recommendedName>
            <fullName evidence="7">[Protein-PII]-UMP uridylyl-removing enzyme</fullName>
            <shortName evidence="7">UR</shortName>
            <ecNumber evidence="7">3.1.4.-</ecNumber>
        </recommendedName>
    </domain>
</protein>
<dbReference type="OrthoDB" id="9758038at2"/>
<dbReference type="CDD" id="cd05401">
    <property type="entry name" value="NT_GlnE_GlnD_like"/>
    <property type="match status" value="1"/>
</dbReference>
<dbReference type="Pfam" id="PF08335">
    <property type="entry name" value="GlnD_UR_UTase"/>
    <property type="match status" value="1"/>
</dbReference>
<dbReference type="PROSITE" id="PS51671">
    <property type="entry name" value="ACT"/>
    <property type="match status" value="2"/>
</dbReference>
<gene>
    <name evidence="7" type="primary">glnD</name>
    <name evidence="10" type="ORF">SAMN04488568_106128</name>
</gene>
<dbReference type="STRING" id="144026.SAMN04488568_106128"/>
<keyword evidence="4 7" id="KW-0378">Hydrolase</keyword>
<dbReference type="PANTHER" id="PTHR47320:SF1">
    <property type="entry name" value="BIFUNCTIONAL URIDYLYLTRANSFERASE_URIDYLYL-REMOVING ENZYME"/>
    <property type="match status" value="1"/>
</dbReference>
<dbReference type="InterPro" id="IPR006674">
    <property type="entry name" value="HD_domain"/>
</dbReference>
<dbReference type="GO" id="GO:0008081">
    <property type="term" value="F:phosphoric diester hydrolase activity"/>
    <property type="evidence" value="ECO:0007669"/>
    <property type="project" value="UniProtKB-UniRule"/>
</dbReference>
<evidence type="ECO:0000256" key="2">
    <source>
        <dbReference type="ARBA" id="ARBA00022695"/>
    </source>
</evidence>
<dbReference type="Pfam" id="PF01966">
    <property type="entry name" value="HD"/>
    <property type="match status" value="1"/>
</dbReference>
<dbReference type="Proteomes" id="UP000199759">
    <property type="component" value="Unassembled WGS sequence"/>
</dbReference>
<evidence type="ECO:0000259" key="8">
    <source>
        <dbReference type="PROSITE" id="PS51671"/>
    </source>
</evidence>
<keyword evidence="11" id="KW-1185">Reference proteome</keyword>
<dbReference type="SMART" id="SM00471">
    <property type="entry name" value="HDc"/>
    <property type="match status" value="1"/>
</dbReference>
<comment type="similarity">
    <text evidence="7">Belongs to the GlnD family.</text>
</comment>
<dbReference type="AlphaFoldDB" id="A0A1G9RCC3"/>
<dbReference type="InterPro" id="IPR043519">
    <property type="entry name" value="NT_sf"/>
</dbReference>
<accession>A0A1G9RCC3</accession>
<dbReference type="InterPro" id="IPR010043">
    <property type="entry name" value="UTase/UR"/>
</dbReference>
<evidence type="ECO:0000256" key="6">
    <source>
        <dbReference type="ARBA" id="ARBA00023268"/>
    </source>
</evidence>
<dbReference type="InterPro" id="IPR045865">
    <property type="entry name" value="ACT-like_dom_sf"/>
</dbReference>
<dbReference type="EC" id="2.7.7.59" evidence="7"/>
<dbReference type="RefSeq" id="WP_091769025.1">
    <property type="nucleotide sequence ID" value="NZ_FNHG01000006.1"/>
</dbReference>
<feature type="domain" description="ACT" evidence="8">
    <location>
        <begin position="731"/>
        <end position="814"/>
    </location>
</feature>
<comment type="function">
    <text evidence="7">Modifies, by uridylylation and deuridylylation, the PII regulatory proteins (GlnB and homologs), in response to the nitrogen status of the cell that GlnD senses through the glutamine level. Under low glutamine levels, catalyzes the conversion of the PII proteins and UTP to PII-UMP and PPi, while under higher glutamine levels, GlnD hydrolyzes PII-UMP to PII and UMP (deuridylylation). Thus, controls uridylylation state and activity of the PII proteins, and plays an important role in the regulation of nitrogen metabolism.</text>
</comment>
<reference evidence="10 11" key="1">
    <citation type="submission" date="2016-10" db="EMBL/GenBank/DDBJ databases">
        <authorList>
            <person name="de Groot N.N."/>
        </authorList>
    </citation>
    <scope>NUCLEOTIDE SEQUENCE [LARGE SCALE GENOMIC DNA]</scope>
    <source>
        <strain evidence="10 11">DSM 16077</strain>
    </source>
</reference>
<feature type="domain" description="ACT" evidence="8">
    <location>
        <begin position="842"/>
        <end position="920"/>
    </location>
</feature>
<keyword evidence="5 7" id="KW-0460">Magnesium</keyword>
<dbReference type="InterPro" id="IPR003607">
    <property type="entry name" value="HD/PDEase_dom"/>
</dbReference>
<keyword evidence="1 7" id="KW-0808">Transferase</keyword>
<dbReference type="SUPFAM" id="SSF55021">
    <property type="entry name" value="ACT-like"/>
    <property type="match status" value="2"/>
</dbReference>
<dbReference type="Gene3D" id="1.10.3090.10">
    <property type="entry name" value="cca-adding enzyme, domain 2"/>
    <property type="match status" value="1"/>
</dbReference>
<evidence type="ECO:0000256" key="3">
    <source>
        <dbReference type="ARBA" id="ARBA00022737"/>
    </source>
</evidence>
<dbReference type="PANTHER" id="PTHR47320">
    <property type="entry name" value="BIFUNCTIONAL URIDYLYLTRANSFERASE/URIDYLYL-REMOVING ENZYME"/>
    <property type="match status" value="1"/>
</dbReference>
<dbReference type="InterPro" id="IPR002912">
    <property type="entry name" value="ACT_dom"/>
</dbReference>
<proteinExistence type="inferred from homology"/>
<dbReference type="EMBL" id="FNHG01000006">
    <property type="protein sequence ID" value="SDM20085.1"/>
    <property type="molecule type" value="Genomic_DNA"/>
</dbReference>
<dbReference type="GO" id="GO:0008773">
    <property type="term" value="F:[protein-PII] uridylyltransferase activity"/>
    <property type="evidence" value="ECO:0007669"/>
    <property type="project" value="UniProtKB-UniRule"/>
</dbReference>
<comment type="caution">
    <text evidence="7">Lacks conserved residue(s) required for the propagation of feature annotation.</text>
</comment>
<comment type="activity regulation">
    <text evidence="7">Uridylyltransferase (UTase) activity is inhibited by glutamine, while glutamine activates uridylyl-removing (UR) activity.</text>
</comment>
<dbReference type="GO" id="GO:0006808">
    <property type="term" value="P:regulation of nitrogen utilization"/>
    <property type="evidence" value="ECO:0007669"/>
    <property type="project" value="UniProtKB-UniRule"/>
</dbReference>
<dbReference type="PIRSF" id="PIRSF006288">
    <property type="entry name" value="PII_uridyltransf"/>
    <property type="match status" value="1"/>
</dbReference>
<dbReference type="CDD" id="cd04899">
    <property type="entry name" value="ACT_ACR-UUR-like_2"/>
    <property type="match status" value="1"/>
</dbReference>
<comment type="domain">
    <text evidence="7">Has four distinct domains: an N-terminal nucleotidyltransferase (NT) domain responsible for UTase activity, a central HD domain that encodes UR activity, and two C-terminal ACT domains that seem to have a role in glutamine sensing.</text>
</comment>
<dbReference type="PROSITE" id="PS51831">
    <property type="entry name" value="HD"/>
    <property type="match status" value="1"/>
</dbReference>
<organism evidence="10 11">
    <name type="scientific">Maricaulis salignorans</name>
    <dbReference type="NCBI Taxonomy" id="144026"/>
    <lineage>
        <taxon>Bacteria</taxon>
        <taxon>Pseudomonadati</taxon>
        <taxon>Pseudomonadota</taxon>
        <taxon>Alphaproteobacteria</taxon>
        <taxon>Maricaulales</taxon>
        <taxon>Maricaulaceae</taxon>
        <taxon>Maricaulis</taxon>
    </lineage>
</organism>
<keyword evidence="6 7" id="KW-0511">Multifunctional enzyme</keyword>
<dbReference type="HAMAP" id="MF_00277">
    <property type="entry name" value="PII_uridylyl_transf"/>
    <property type="match status" value="1"/>
</dbReference>
<evidence type="ECO:0000313" key="11">
    <source>
        <dbReference type="Proteomes" id="UP000199759"/>
    </source>
</evidence>